<reference evidence="1 2" key="1">
    <citation type="submission" date="2020-10" db="EMBL/GenBank/DDBJ databases">
        <title>Identification of Nocardia species via Next-generation sequencing and recognition of intraspecies genetic diversity.</title>
        <authorList>
            <person name="Li P."/>
            <person name="Li P."/>
            <person name="Lu B."/>
        </authorList>
    </citation>
    <scope>NUCLEOTIDE SEQUENCE [LARGE SCALE GENOMIC DNA]</scope>
    <source>
        <strain evidence="1 2">N-11</strain>
    </source>
</reference>
<protein>
    <submittedName>
        <fullName evidence="1">Uncharacterized protein</fullName>
    </submittedName>
</protein>
<gene>
    <name evidence="1" type="ORF">IU470_03790</name>
</gene>
<sequence length="172" mass="18293">MKAGDRTGHPAQFPLQELIHGPQVTNRVVRPADGDVVYGLCTVGDGGRVLDKITFRRPGLAAGYLAGADLPGCRVLLARPTSDGAIVITAGGYFRIPYRLRRQASLFIGKRALLIGHRTHNRLLNYPPAMTSLTASAASAETVAAARLLLTQMGISPADLVTLAPRSRASVR</sequence>
<evidence type="ECO:0000313" key="2">
    <source>
        <dbReference type="Proteomes" id="UP000807309"/>
    </source>
</evidence>
<dbReference type="Proteomes" id="UP000807309">
    <property type="component" value="Unassembled WGS sequence"/>
</dbReference>
<evidence type="ECO:0000313" key="1">
    <source>
        <dbReference type="EMBL" id="MBF6224241.1"/>
    </source>
</evidence>
<dbReference type="RefSeq" id="WP_195031599.1">
    <property type="nucleotide sequence ID" value="NZ_JADLRE010000002.1"/>
</dbReference>
<name>A0ABS0C274_9NOCA</name>
<organism evidence="1 2">
    <name type="scientific">Nocardia abscessus</name>
    <dbReference type="NCBI Taxonomy" id="120957"/>
    <lineage>
        <taxon>Bacteria</taxon>
        <taxon>Bacillati</taxon>
        <taxon>Actinomycetota</taxon>
        <taxon>Actinomycetes</taxon>
        <taxon>Mycobacteriales</taxon>
        <taxon>Nocardiaceae</taxon>
        <taxon>Nocardia</taxon>
    </lineage>
</organism>
<keyword evidence="2" id="KW-1185">Reference proteome</keyword>
<proteinExistence type="predicted"/>
<comment type="caution">
    <text evidence="1">The sequence shown here is derived from an EMBL/GenBank/DDBJ whole genome shotgun (WGS) entry which is preliminary data.</text>
</comment>
<accession>A0ABS0C274</accession>
<dbReference type="EMBL" id="JADLRE010000002">
    <property type="protein sequence ID" value="MBF6224241.1"/>
    <property type="molecule type" value="Genomic_DNA"/>
</dbReference>